<dbReference type="Gene3D" id="1.10.150.50">
    <property type="entry name" value="Transcription Factor, Ets-1"/>
    <property type="match status" value="1"/>
</dbReference>
<feature type="domain" description="SAM" evidence="3">
    <location>
        <begin position="172"/>
        <end position="224"/>
    </location>
</feature>
<dbReference type="InterPro" id="IPR020094">
    <property type="entry name" value="TruA/RsuA/RluB/E/F_N"/>
</dbReference>
<dbReference type="Pfam" id="PF07647">
    <property type="entry name" value="SAM_2"/>
    <property type="match status" value="1"/>
</dbReference>
<accession>A0A9W7GRY3</accession>
<dbReference type="PROSITE" id="PS50105">
    <property type="entry name" value="SAM_DOMAIN"/>
    <property type="match status" value="1"/>
</dbReference>
<evidence type="ECO:0000256" key="2">
    <source>
        <dbReference type="ARBA" id="ARBA00023235"/>
    </source>
</evidence>
<keyword evidence="2" id="KW-0413">Isomerase</keyword>
<dbReference type="Proteomes" id="UP001165065">
    <property type="component" value="Unassembled WGS sequence"/>
</dbReference>
<dbReference type="GO" id="GO:0001522">
    <property type="term" value="P:pseudouridine synthesis"/>
    <property type="evidence" value="ECO:0007669"/>
    <property type="project" value="InterPro"/>
</dbReference>
<dbReference type="OrthoDB" id="440619at2759"/>
<evidence type="ECO:0000313" key="5">
    <source>
        <dbReference type="Proteomes" id="UP001165065"/>
    </source>
</evidence>
<reference evidence="5" key="1">
    <citation type="journal article" date="2023" name="Commun. Biol.">
        <title>Genome analysis of Parmales, the sister group of diatoms, reveals the evolutionary specialization of diatoms from phago-mixotrophs to photoautotrophs.</title>
        <authorList>
            <person name="Ban H."/>
            <person name="Sato S."/>
            <person name="Yoshikawa S."/>
            <person name="Yamada K."/>
            <person name="Nakamura Y."/>
            <person name="Ichinomiya M."/>
            <person name="Sato N."/>
            <person name="Blanc-Mathieu R."/>
            <person name="Endo H."/>
            <person name="Kuwata A."/>
            <person name="Ogata H."/>
        </authorList>
    </citation>
    <scope>NUCLEOTIDE SEQUENCE [LARGE SCALE GENOMIC DNA]</scope>
</reference>
<evidence type="ECO:0000313" key="4">
    <source>
        <dbReference type="EMBL" id="GMI49038.1"/>
    </source>
</evidence>
<dbReference type="InterPro" id="IPR001660">
    <property type="entry name" value="SAM"/>
</dbReference>
<dbReference type="PANTHER" id="PTHR47683:SF2">
    <property type="entry name" value="RNA-BINDING S4 DOMAIN-CONTAINING PROTEIN"/>
    <property type="match status" value="1"/>
</dbReference>
<dbReference type="Pfam" id="PF00849">
    <property type="entry name" value="PseudoU_synth_2"/>
    <property type="match status" value="1"/>
</dbReference>
<dbReference type="SUPFAM" id="SSF47769">
    <property type="entry name" value="SAM/Pointed domain"/>
    <property type="match status" value="1"/>
</dbReference>
<dbReference type="InterPro" id="IPR042092">
    <property type="entry name" value="PsdUridine_s_RsuA/RluB/E/F_cat"/>
</dbReference>
<dbReference type="InterPro" id="IPR020103">
    <property type="entry name" value="PsdUridine_synth_cat_dom_sf"/>
</dbReference>
<organism evidence="4 5">
    <name type="scientific">Triparma columacea</name>
    <dbReference type="NCBI Taxonomy" id="722753"/>
    <lineage>
        <taxon>Eukaryota</taxon>
        <taxon>Sar</taxon>
        <taxon>Stramenopiles</taxon>
        <taxon>Ochrophyta</taxon>
        <taxon>Bolidophyceae</taxon>
        <taxon>Parmales</taxon>
        <taxon>Triparmaceae</taxon>
        <taxon>Triparma</taxon>
    </lineage>
</organism>
<keyword evidence="5" id="KW-1185">Reference proteome</keyword>
<dbReference type="PANTHER" id="PTHR47683">
    <property type="entry name" value="PSEUDOURIDINE SYNTHASE FAMILY PROTEIN-RELATED"/>
    <property type="match status" value="1"/>
</dbReference>
<gene>
    <name evidence="4" type="ORF">TrCOL_g5107</name>
</gene>
<dbReference type="InterPro" id="IPR006145">
    <property type="entry name" value="PsdUridine_synth_RsuA/RluA"/>
</dbReference>
<proteinExistence type="inferred from homology"/>
<dbReference type="EMBL" id="BRYA01000455">
    <property type="protein sequence ID" value="GMI49038.1"/>
    <property type="molecule type" value="Genomic_DNA"/>
</dbReference>
<dbReference type="GO" id="GO:0003723">
    <property type="term" value="F:RNA binding"/>
    <property type="evidence" value="ECO:0007669"/>
    <property type="project" value="InterPro"/>
</dbReference>
<evidence type="ECO:0000256" key="1">
    <source>
        <dbReference type="ARBA" id="ARBA00008348"/>
    </source>
</evidence>
<dbReference type="InterPro" id="IPR000748">
    <property type="entry name" value="PsdUridine_synth_RsuA/RluB/E/F"/>
</dbReference>
<dbReference type="GO" id="GO:0006364">
    <property type="term" value="P:rRNA processing"/>
    <property type="evidence" value="ECO:0007669"/>
    <property type="project" value="UniProtKB-ARBA"/>
</dbReference>
<name>A0A9W7GRY3_9STRA</name>
<dbReference type="Gene3D" id="3.30.70.580">
    <property type="entry name" value="Pseudouridine synthase I, catalytic domain, N-terminal subdomain"/>
    <property type="match status" value="1"/>
</dbReference>
<dbReference type="GO" id="GO:0009982">
    <property type="term" value="F:pseudouridine synthase activity"/>
    <property type="evidence" value="ECO:0007669"/>
    <property type="project" value="InterPro"/>
</dbReference>
<dbReference type="InterPro" id="IPR018496">
    <property type="entry name" value="PsdUridine_synth_RsuA/RluB_CS"/>
</dbReference>
<dbReference type="SUPFAM" id="SSF55120">
    <property type="entry name" value="Pseudouridine synthase"/>
    <property type="match status" value="1"/>
</dbReference>
<evidence type="ECO:0000259" key="3">
    <source>
        <dbReference type="PROSITE" id="PS50105"/>
    </source>
</evidence>
<protein>
    <recommendedName>
        <fullName evidence="3">SAM domain-containing protein</fullName>
    </recommendedName>
</protein>
<dbReference type="NCBIfam" id="TIGR00093">
    <property type="entry name" value="pseudouridine synthase"/>
    <property type="match status" value="1"/>
</dbReference>
<dbReference type="Gene3D" id="3.30.70.1560">
    <property type="entry name" value="Alpha-L RNA-binding motif"/>
    <property type="match status" value="1"/>
</dbReference>
<comment type="similarity">
    <text evidence="1">Belongs to the pseudouridine synthase RsuA family.</text>
</comment>
<sequence>MSMSTRLYPVGRLDKDTHGIILITNDGRLPNSSLRSKFRKQKIYEVTVDDDVTEDDLEQLRDGVTITTTSQRDRKSTTLTAPTLPCTALRLSARSFTITITEGRNRQIRKMCGALGLGVVDLRRVEFMGIKGDDLRVGEWRELTDSEMLIVNKAVQDGEEVTTRGGEGLRCWSEVDVIEWMESVGYGACVEAFKKSGVDGGRLLNMGTPDQVDHLAYHLEDMGVEEEDREGLERAIVELCEEEG</sequence>
<comment type="caution">
    <text evidence="4">The sequence shown here is derived from an EMBL/GenBank/DDBJ whole genome shotgun (WGS) entry which is preliminary data.</text>
</comment>
<dbReference type="InterPro" id="IPR013761">
    <property type="entry name" value="SAM/pointed_sf"/>
</dbReference>
<dbReference type="AlphaFoldDB" id="A0A9W7GRY3"/>
<dbReference type="InterPro" id="IPR050343">
    <property type="entry name" value="RsuA_PseudoU_synthase"/>
</dbReference>
<dbReference type="PROSITE" id="PS01149">
    <property type="entry name" value="PSI_RSU"/>
    <property type="match status" value="1"/>
</dbReference>
<dbReference type="SMART" id="SM00454">
    <property type="entry name" value="SAM"/>
    <property type="match status" value="1"/>
</dbReference>